<keyword evidence="2" id="KW-1185">Reference proteome</keyword>
<evidence type="ECO:0000313" key="1">
    <source>
        <dbReference type="EMBL" id="KXZ42984.1"/>
    </source>
</evidence>
<dbReference type="Proteomes" id="UP000075714">
    <property type="component" value="Unassembled WGS sequence"/>
</dbReference>
<sequence>MQNIYFAYFNKSGIAEWSPELDQTPYRETRSYYAISVNGRRLATMKDLKDSGLKTPETSMYSLKATLNSAILPSTTPYRVVVHKVCESADGCARVPDPATVFLSPTGHFVWSAWNVRQSLYVNGTLVRDHAWCPVQTVVNVP</sequence>
<name>A0A150FZG5_GONPE</name>
<organism evidence="1 2">
    <name type="scientific">Gonium pectorale</name>
    <name type="common">Green alga</name>
    <dbReference type="NCBI Taxonomy" id="33097"/>
    <lineage>
        <taxon>Eukaryota</taxon>
        <taxon>Viridiplantae</taxon>
        <taxon>Chlorophyta</taxon>
        <taxon>core chlorophytes</taxon>
        <taxon>Chlorophyceae</taxon>
        <taxon>CS clade</taxon>
        <taxon>Chlamydomonadales</taxon>
        <taxon>Volvocaceae</taxon>
        <taxon>Gonium</taxon>
    </lineage>
</organism>
<dbReference type="AlphaFoldDB" id="A0A150FZG5"/>
<proteinExistence type="predicted"/>
<dbReference type="OrthoDB" id="532588at2759"/>
<gene>
    <name evidence="1" type="ORF">GPECTOR_108g179</name>
</gene>
<accession>A0A150FZG5</accession>
<reference evidence="2" key="1">
    <citation type="journal article" date="2016" name="Nat. Commun.">
        <title>The Gonium pectorale genome demonstrates co-option of cell cycle regulation during the evolution of multicellularity.</title>
        <authorList>
            <person name="Hanschen E.R."/>
            <person name="Marriage T.N."/>
            <person name="Ferris P.J."/>
            <person name="Hamaji T."/>
            <person name="Toyoda A."/>
            <person name="Fujiyama A."/>
            <person name="Neme R."/>
            <person name="Noguchi H."/>
            <person name="Minakuchi Y."/>
            <person name="Suzuki M."/>
            <person name="Kawai-Toyooka H."/>
            <person name="Smith D.R."/>
            <person name="Sparks H."/>
            <person name="Anderson J."/>
            <person name="Bakaric R."/>
            <person name="Luria V."/>
            <person name="Karger A."/>
            <person name="Kirschner M.W."/>
            <person name="Durand P.M."/>
            <person name="Michod R.E."/>
            <person name="Nozaki H."/>
            <person name="Olson B.J."/>
        </authorList>
    </citation>
    <scope>NUCLEOTIDE SEQUENCE [LARGE SCALE GENOMIC DNA]</scope>
    <source>
        <strain evidence="2">NIES-2863</strain>
    </source>
</reference>
<protein>
    <submittedName>
        <fullName evidence="1">Uncharacterized protein</fullName>
    </submittedName>
</protein>
<evidence type="ECO:0000313" key="2">
    <source>
        <dbReference type="Proteomes" id="UP000075714"/>
    </source>
</evidence>
<comment type="caution">
    <text evidence="1">The sequence shown here is derived from an EMBL/GenBank/DDBJ whole genome shotgun (WGS) entry which is preliminary data.</text>
</comment>
<dbReference type="EMBL" id="LSYV01000108">
    <property type="protein sequence ID" value="KXZ42984.1"/>
    <property type="molecule type" value="Genomic_DNA"/>
</dbReference>